<protein>
    <recommendedName>
        <fullName evidence="8">Tyrosine--tRNA ligase</fullName>
        <ecNumber evidence="8">6.1.1.1</ecNumber>
    </recommendedName>
    <alternativeName>
        <fullName evidence="8">Tyrosyl-tRNA synthetase</fullName>
    </alternativeName>
</protein>
<keyword evidence="11" id="KW-1185">Reference proteome</keyword>
<keyword evidence="2 8" id="KW-0436">Ligase</keyword>
<keyword evidence="3 8" id="KW-0547">Nucleotide-binding</keyword>
<organism evidence="10 11">
    <name type="scientific">Ophiobolus disseminans</name>
    <dbReference type="NCBI Taxonomy" id="1469910"/>
    <lineage>
        <taxon>Eukaryota</taxon>
        <taxon>Fungi</taxon>
        <taxon>Dikarya</taxon>
        <taxon>Ascomycota</taxon>
        <taxon>Pezizomycotina</taxon>
        <taxon>Dothideomycetes</taxon>
        <taxon>Pleosporomycetidae</taxon>
        <taxon>Pleosporales</taxon>
        <taxon>Pleosporineae</taxon>
        <taxon>Phaeosphaeriaceae</taxon>
        <taxon>Ophiobolus</taxon>
    </lineage>
</organism>
<sequence length="599" mass="66361">MSLLRHLSRPRQYVCRHCIRRQHTLARGERPKKGWAAEDPDVGARNAAWDERAGRIKSGAQQSMLGVLEERGFVKDVAGGRRTLDWLLTEKCIGAYVGVDPTAPSLHVGHLLPLMALYWMYLRGYYTVSLLGGGTVQIGDPSGRTTARMRQGADTQSMNIASIQGQLGKLWTNVKCLGIKHQYPQLISRKHDILNNRQWLEKLSAVELMRDLGSGMRLGPMLARDSVKLRMETGEGMAISEFSYPLFQAYDWWSMYKNEGVQLQIGGSDQYGNICAGMDAVSHMRKIHRMDGEAPSEEDPSVATYGLTTPLLTTASGEKFGKSAGNAVWLDRQMMNSFDLYQYFLRTADDDVERYLKLFTFLSLDEIYLLMGHQQQDESKRLAQHMLAKEVVELAHGAAEAKKAETAHKEAFGHGTNTFSLGALRNTLSSTKPTTDPHTAKLSKKEKELLAYKKAYAASSTAQTIPSTAHEQSQDESDALVTLPLTMLLPGSFPRILHAAGLASSKSEAHRLIANKGAYVVVPNSGSSENPTGLQWVNIESSAVADPNHFLVDWEALVLRSGKSKIQICRIVTEEQFEAEGLTCVGWDEFKARRADIGA</sequence>
<dbReference type="InterPro" id="IPR024088">
    <property type="entry name" value="Tyr-tRNA-ligase_bac-type"/>
</dbReference>
<dbReference type="NCBIfam" id="TIGR00234">
    <property type="entry name" value="tyrS"/>
    <property type="match status" value="1"/>
</dbReference>
<dbReference type="FunFam" id="3.40.50.620:FF:000227">
    <property type="entry name" value="Tyrosine--tRNA ligase"/>
    <property type="match status" value="1"/>
</dbReference>
<keyword evidence="5 8" id="KW-0648">Protein biosynthesis</keyword>
<reference evidence="10" key="1">
    <citation type="journal article" date="2020" name="Stud. Mycol.">
        <title>101 Dothideomycetes genomes: a test case for predicting lifestyles and emergence of pathogens.</title>
        <authorList>
            <person name="Haridas S."/>
            <person name="Albert R."/>
            <person name="Binder M."/>
            <person name="Bloem J."/>
            <person name="Labutti K."/>
            <person name="Salamov A."/>
            <person name="Andreopoulos B."/>
            <person name="Baker S."/>
            <person name="Barry K."/>
            <person name="Bills G."/>
            <person name="Bluhm B."/>
            <person name="Cannon C."/>
            <person name="Castanera R."/>
            <person name="Culley D."/>
            <person name="Daum C."/>
            <person name="Ezra D."/>
            <person name="Gonzalez J."/>
            <person name="Henrissat B."/>
            <person name="Kuo A."/>
            <person name="Liang C."/>
            <person name="Lipzen A."/>
            <person name="Lutzoni F."/>
            <person name="Magnuson J."/>
            <person name="Mondo S."/>
            <person name="Nolan M."/>
            <person name="Ohm R."/>
            <person name="Pangilinan J."/>
            <person name="Park H.-J."/>
            <person name="Ramirez L."/>
            <person name="Alfaro M."/>
            <person name="Sun H."/>
            <person name="Tritt A."/>
            <person name="Yoshinaga Y."/>
            <person name="Zwiers L.-H."/>
            <person name="Turgeon B."/>
            <person name="Goodwin S."/>
            <person name="Spatafora J."/>
            <person name="Crous P."/>
            <person name="Grigoriev I."/>
        </authorList>
    </citation>
    <scope>NUCLEOTIDE SEQUENCE</scope>
    <source>
        <strain evidence="10">CBS 113818</strain>
    </source>
</reference>
<dbReference type="PANTHER" id="PTHR11766:SF0">
    <property type="entry name" value="TYROSINE--TRNA LIGASE, MITOCHONDRIAL"/>
    <property type="match status" value="1"/>
</dbReference>
<dbReference type="GO" id="GO:0004831">
    <property type="term" value="F:tyrosine-tRNA ligase activity"/>
    <property type="evidence" value="ECO:0007669"/>
    <property type="project" value="UniProtKB-EC"/>
</dbReference>
<proteinExistence type="inferred from homology"/>
<dbReference type="InterPro" id="IPR002305">
    <property type="entry name" value="aa-tRNA-synth_Ic"/>
</dbReference>
<keyword evidence="6 8" id="KW-0030">Aminoacyl-tRNA synthetase</keyword>
<dbReference type="Pfam" id="PF00579">
    <property type="entry name" value="tRNA-synt_1b"/>
    <property type="match status" value="1"/>
</dbReference>
<dbReference type="GO" id="GO:0005829">
    <property type="term" value="C:cytosol"/>
    <property type="evidence" value="ECO:0007669"/>
    <property type="project" value="TreeGrafter"/>
</dbReference>
<dbReference type="PRINTS" id="PR01040">
    <property type="entry name" value="TRNASYNTHTYR"/>
</dbReference>
<evidence type="ECO:0000256" key="1">
    <source>
        <dbReference type="ARBA" id="ARBA00005594"/>
    </source>
</evidence>
<dbReference type="InterPro" id="IPR032005">
    <property type="entry name" value="TyrRSs_C"/>
</dbReference>
<dbReference type="PROSITE" id="PS00178">
    <property type="entry name" value="AA_TRNA_LIGASE_I"/>
    <property type="match status" value="1"/>
</dbReference>
<evidence type="ECO:0000259" key="9">
    <source>
        <dbReference type="Pfam" id="PF16714"/>
    </source>
</evidence>
<accession>A0A6A6ZQL6</accession>
<name>A0A6A6ZQL6_9PLEO</name>
<dbReference type="Gene3D" id="1.10.240.10">
    <property type="entry name" value="Tyrosyl-Transfer RNA Synthetase"/>
    <property type="match status" value="1"/>
</dbReference>
<dbReference type="GO" id="GO:0006437">
    <property type="term" value="P:tyrosyl-tRNA aminoacylation"/>
    <property type="evidence" value="ECO:0007669"/>
    <property type="project" value="InterPro"/>
</dbReference>
<dbReference type="Gene3D" id="3.10.290.10">
    <property type="entry name" value="RNA-binding S4 domain"/>
    <property type="match status" value="1"/>
</dbReference>
<dbReference type="PANTHER" id="PTHR11766">
    <property type="entry name" value="TYROSYL-TRNA SYNTHETASE"/>
    <property type="match status" value="1"/>
</dbReference>
<evidence type="ECO:0000313" key="10">
    <source>
        <dbReference type="EMBL" id="KAF2823400.1"/>
    </source>
</evidence>
<dbReference type="EMBL" id="MU006232">
    <property type="protein sequence ID" value="KAF2823400.1"/>
    <property type="molecule type" value="Genomic_DNA"/>
</dbReference>
<evidence type="ECO:0000313" key="11">
    <source>
        <dbReference type="Proteomes" id="UP000799424"/>
    </source>
</evidence>
<dbReference type="OrthoDB" id="337870at2759"/>
<dbReference type="InterPro" id="IPR002307">
    <property type="entry name" value="Tyr-tRNA-ligase"/>
</dbReference>
<dbReference type="FunFam" id="1.10.240.10:FF:000001">
    <property type="entry name" value="Tyrosine--tRNA ligase"/>
    <property type="match status" value="1"/>
</dbReference>
<dbReference type="Pfam" id="PF16714">
    <property type="entry name" value="TyrRSs_C"/>
    <property type="match status" value="1"/>
</dbReference>
<dbReference type="InterPro" id="IPR001412">
    <property type="entry name" value="aa-tRNA-synth_I_CS"/>
</dbReference>
<dbReference type="GO" id="GO:0005524">
    <property type="term" value="F:ATP binding"/>
    <property type="evidence" value="ECO:0007669"/>
    <property type="project" value="UniProtKB-KW"/>
</dbReference>
<dbReference type="Gene3D" id="3.40.50.620">
    <property type="entry name" value="HUPs"/>
    <property type="match status" value="1"/>
</dbReference>
<dbReference type="InterPro" id="IPR014729">
    <property type="entry name" value="Rossmann-like_a/b/a_fold"/>
</dbReference>
<comment type="similarity">
    <text evidence="1 8">Belongs to the class-I aminoacyl-tRNA synthetase family.</text>
</comment>
<keyword evidence="4 8" id="KW-0067">ATP-binding</keyword>
<dbReference type="AlphaFoldDB" id="A0A6A6ZQL6"/>
<evidence type="ECO:0000256" key="6">
    <source>
        <dbReference type="ARBA" id="ARBA00023146"/>
    </source>
</evidence>
<dbReference type="Proteomes" id="UP000799424">
    <property type="component" value="Unassembled WGS sequence"/>
</dbReference>
<evidence type="ECO:0000256" key="4">
    <source>
        <dbReference type="ARBA" id="ARBA00022840"/>
    </source>
</evidence>
<dbReference type="GO" id="GO:0005739">
    <property type="term" value="C:mitochondrion"/>
    <property type="evidence" value="ECO:0007669"/>
    <property type="project" value="TreeGrafter"/>
</dbReference>
<evidence type="ECO:0000256" key="8">
    <source>
        <dbReference type="RuleBase" id="RU361234"/>
    </source>
</evidence>
<gene>
    <name evidence="10" type="ORF">CC86DRAFT_328673</name>
</gene>
<dbReference type="GO" id="GO:0003723">
    <property type="term" value="F:RNA binding"/>
    <property type="evidence" value="ECO:0007669"/>
    <property type="project" value="InterPro"/>
</dbReference>
<evidence type="ECO:0000256" key="2">
    <source>
        <dbReference type="ARBA" id="ARBA00022598"/>
    </source>
</evidence>
<evidence type="ECO:0000256" key="7">
    <source>
        <dbReference type="ARBA" id="ARBA00048248"/>
    </source>
</evidence>
<dbReference type="CDD" id="cd00805">
    <property type="entry name" value="TyrRS_core"/>
    <property type="match status" value="1"/>
</dbReference>
<feature type="domain" description="Tyrosyl-tRNA synthetase C-terminal" evidence="9">
    <location>
        <begin position="475"/>
        <end position="588"/>
    </location>
</feature>
<evidence type="ECO:0000256" key="3">
    <source>
        <dbReference type="ARBA" id="ARBA00022741"/>
    </source>
</evidence>
<evidence type="ECO:0000256" key="5">
    <source>
        <dbReference type="ARBA" id="ARBA00022917"/>
    </source>
</evidence>
<dbReference type="InterPro" id="IPR036986">
    <property type="entry name" value="S4_RNA-bd_sf"/>
</dbReference>
<comment type="catalytic activity">
    <reaction evidence="7 8">
        <text>tRNA(Tyr) + L-tyrosine + ATP = L-tyrosyl-tRNA(Tyr) + AMP + diphosphate + H(+)</text>
        <dbReference type="Rhea" id="RHEA:10220"/>
        <dbReference type="Rhea" id="RHEA-COMP:9706"/>
        <dbReference type="Rhea" id="RHEA-COMP:9707"/>
        <dbReference type="ChEBI" id="CHEBI:15378"/>
        <dbReference type="ChEBI" id="CHEBI:30616"/>
        <dbReference type="ChEBI" id="CHEBI:33019"/>
        <dbReference type="ChEBI" id="CHEBI:58315"/>
        <dbReference type="ChEBI" id="CHEBI:78442"/>
        <dbReference type="ChEBI" id="CHEBI:78536"/>
        <dbReference type="ChEBI" id="CHEBI:456215"/>
        <dbReference type="EC" id="6.1.1.1"/>
    </reaction>
</comment>
<dbReference type="EC" id="6.1.1.1" evidence="8"/>
<dbReference type="SUPFAM" id="SSF52374">
    <property type="entry name" value="Nucleotidylyl transferase"/>
    <property type="match status" value="1"/>
</dbReference>